<dbReference type="Proteomes" id="UP000198253">
    <property type="component" value="Chromosome I"/>
</dbReference>
<dbReference type="GO" id="GO:0016874">
    <property type="term" value="F:ligase activity"/>
    <property type="evidence" value="ECO:0007669"/>
    <property type="project" value="UniProtKB-KW"/>
</dbReference>
<gene>
    <name evidence="1" type="ORF">GA0070618_4975</name>
</gene>
<sequence>MIWHHEERIDVLAQARREMCGSGGRIPDAHFYERKLAEVWRRAGNSPAYAGIGGYSPAAFAALPVTAREELKARPADFLAVAPNAALRYYETTGSTGAPTPTPRLAEDVIWNTVSVAEAWRELLDRPDERVLNLLPSDVVPVGDLVAQACDYLDVAHTRAYPFTTGILDWDRLADLWCNVAPTTVFVAPGVALQWTRLAKQRRMLDKLSDSVRRLMLLGEVNTPALRARLGRWWGATALDGSYGSTETGTLAAACTAGNQHLLPTAAYFELMTGQGLVPAGAGACAGTASGTGELVVTPLNAYARPLLRLNTGDVVTLTTGCPCGRRTPLVRVHGRASDTTQVRGVALAPGQVEEIVYAATTATGYLIEVDAAGTWARLLLEREVDGYRAGEPAMVQALQNVFERSLGLAWDQVAFVNTLPVNTKSGAAQKSWKRSNVRVLESA</sequence>
<evidence type="ECO:0000313" key="2">
    <source>
        <dbReference type="Proteomes" id="UP000198253"/>
    </source>
</evidence>
<dbReference type="OrthoDB" id="580775at2"/>
<dbReference type="EMBL" id="LT607413">
    <property type="protein sequence ID" value="SCF29854.1"/>
    <property type="molecule type" value="Genomic_DNA"/>
</dbReference>
<dbReference type="InterPro" id="IPR042099">
    <property type="entry name" value="ANL_N_sf"/>
</dbReference>
<dbReference type="PANTHER" id="PTHR43845:SF1">
    <property type="entry name" value="BLR5969 PROTEIN"/>
    <property type="match status" value="1"/>
</dbReference>
<evidence type="ECO:0000313" key="1">
    <source>
        <dbReference type="EMBL" id="SCF29854.1"/>
    </source>
</evidence>
<keyword evidence="2" id="KW-1185">Reference proteome</keyword>
<name>A0A1C4ZAD8_MICEC</name>
<dbReference type="Gene3D" id="3.40.50.12780">
    <property type="entry name" value="N-terminal domain of ligase-like"/>
    <property type="match status" value="1"/>
</dbReference>
<reference evidence="2" key="1">
    <citation type="submission" date="2016-06" db="EMBL/GenBank/DDBJ databases">
        <authorList>
            <person name="Varghese N."/>
            <person name="Submissions Spin"/>
        </authorList>
    </citation>
    <scope>NUCLEOTIDE SEQUENCE [LARGE SCALE GENOMIC DNA]</scope>
    <source>
        <strain evidence="2">DSM 43816</strain>
    </source>
</reference>
<protein>
    <submittedName>
        <fullName evidence="1">Phenylacetate-CoA ligase</fullName>
    </submittedName>
</protein>
<dbReference type="AlphaFoldDB" id="A0A1C4ZAD8"/>
<dbReference type="PANTHER" id="PTHR43845">
    <property type="entry name" value="BLR5969 PROTEIN"/>
    <property type="match status" value="1"/>
</dbReference>
<dbReference type="SUPFAM" id="SSF56801">
    <property type="entry name" value="Acetyl-CoA synthetase-like"/>
    <property type="match status" value="1"/>
</dbReference>
<accession>A0A1C4ZAD8</accession>
<keyword evidence="1" id="KW-0436">Ligase</keyword>
<dbReference type="RefSeq" id="WP_088985808.1">
    <property type="nucleotide sequence ID" value="NZ_LT607413.1"/>
</dbReference>
<dbReference type="InParanoid" id="A0A1C4ZAD8"/>
<proteinExistence type="predicted"/>
<organism evidence="1 2">
    <name type="scientific">Micromonospora echinospora</name>
    <name type="common">Micromonospora purpurea</name>
    <dbReference type="NCBI Taxonomy" id="1877"/>
    <lineage>
        <taxon>Bacteria</taxon>
        <taxon>Bacillati</taxon>
        <taxon>Actinomycetota</taxon>
        <taxon>Actinomycetes</taxon>
        <taxon>Micromonosporales</taxon>
        <taxon>Micromonosporaceae</taxon>
        <taxon>Micromonospora</taxon>
    </lineage>
</organism>